<evidence type="ECO:0000256" key="1">
    <source>
        <dbReference type="SAM" id="Phobius"/>
    </source>
</evidence>
<dbReference type="Proteomes" id="UP001152607">
    <property type="component" value="Unassembled WGS sequence"/>
</dbReference>
<keyword evidence="1" id="KW-1133">Transmembrane helix</keyword>
<feature type="transmembrane region" description="Helical" evidence="1">
    <location>
        <begin position="360"/>
        <end position="381"/>
    </location>
</feature>
<dbReference type="OrthoDB" id="2830640at2759"/>
<protein>
    <submittedName>
        <fullName evidence="2">Uncharacterized protein</fullName>
    </submittedName>
</protein>
<dbReference type="EMBL" id="CAOQHR010000007">
    <property type="protein sequence ID" value="CAI6337111.1"/>
    <property type="molecule type" value="Genomic_DNA"/>
</dbReference>
<organism evidence="2 3">
    <name type="scientific">Periconia digitata</name>
    <dbReference type="NCBI Taxonomy" id="1303443"/>
    <lineage>
        <taxon>Eukaryota</taxon>
        <taxon>Fungi</taxon>
        <taxon>Dikarya</taxon>
        <taxon>Ascomycota</taxon>
        <taxon>Pezizomycotina</taxon>
        <taxon>Dothideomycetes</taxon>
        <taxon>Pleosporomycetidae</taxon>
        <taxon>Pleosporales</taxon>
        <taxon>Massarineae</taxon>
        <taxon>Periconiaceae</taxon>
        <taxon>Periconia</taxon>
    </lineage>
</organism>
<sequence>MASFKILHQSSRQWRLVDNVEDVGRYLNNRNSPKKRYLLSEHDAFSEGETFPVELSQYFNTPSYIFSNVYRNSNGFFFFQEMVDDRGALKTLYTQSRFLVKQINRCSVSGYQWSEMTFFSYWTSEHSTILCMGVPSSFSGSLTSILSKLPENNIASSAYAAYVPLIETLVTMHDGSIWDFRDEIRSIEKARSPSDYNTSPFTAMHDTARHAIHSVETLSVSVKTLEAISAHISALSLADHQHHSYHQALQARRRVQTHIASQTLMLKNLLLRSQSNEKRLQNEISLSYNMIALRDSGIMTRISESAKLDSSDMRAIALVTMAFLPPTFISAVFSTSFFHYEPSNSNGVDDSTQWTVSGHFWVYWAFAIPLTLLTMGLWLFWERARNRVWNKGKELRGVWRN</sequence>
<keyword evidence="1" id="KW-0812">Transmembrane</keyword>
<dbReference type="Gene3D" id="1.20.58.340">
    <property type="entry name" value="Magnesium transport protein CorA, transmembrane region"/>
    <property type="match status" value="1"/>
</dbReference>
<evidence type="ECO:0000313" key="2">
    <source>
        <dbReference type="EMBL" id="CAI6337111.1"/>
    </source>
</evidence>
<proteinExistence type="predicted"/>
<accession>A0A9W4UJ38</accession>
<gene>
    <name evidence="2" type="ORF">PDIGIT_LOCUS10219</name>
</gene>
<reference evidence="2" key="1">
    <citation type="submission" date="2023-01" db="EMBL/GenBank/DDBJ databases">
        <authorList>
            <person name="Van Ghelder C."/>
            <person name="Rancurel C."/>
        </authorList>
    </citation>
    <scope>NUCLEOTIDE SEQUENCE</scope>
    <source>
        <strain evidence="2">CNCM I-4278</strain>
    </source>
</reference>
<comment type="caution">
    <text evidence="2">The sequence shown here is derived from an EMBL/GenBank/DDBJ whole genome shotgun (WGS) entry which is preliminary data.</text>
</comment>
<dbReference type="AlphaFoldDB" id="A0A9W4UJ38"/>
<name>A0A9W4UJ38_9PLEO</name>
<keyword evidence="3" id="KW-1185">Reference proteome</keyword>
<keyword evidence="1" id="KW-0472">Membrane</keyword>
<feature type="transmembrane region" description="Helical" evidence="1">
    <location>
        <begin position="315"/>
        <end position="340"/>
    </location>
</feature>
<evidence type="ECO:0000313" key="3">
    <source>
        <dbReference type="Proteomes" id="UP001152607"/>
    </source>
</evidence>